<dbReference type="GO" id="GO:0005643">
    <property type="term" value="C:nuclear pore"/>
    <property type="evidence" value="ECO:0007669"/>
    <property type="project" value="InterPro"/>
</dbReference>
<dbReference type="GO" id="GO:0003723">
    <property type="term" value="F:RNA binding"/>
    <property type="evidence" value="ECO:0007669"/>
    <property type="project" value="UniProtKB-UniRule"/>
</dbReference>
<dbReference type="GO" id="GO:0017056">
    <property type="term" value="F:structural constituent of nuclear pore"/>
    <property type="evidence" value="ECO:0007669"/>
    <property type="project" value="InterPro"/>
</dbReference>
<feature type="compositionally biased region" description="Low complexity" evidence="5">
    <location>
        <begin position="1219"/>
        <end position="1233"/>
    </location>
</feature>
<feature type="region of interest" description="Disordered" evidence="5">
    <location>
        <begin position="197"/>
        <end position="217"/>
    </location>
</feature>
<evidence type="ECO:0000256" key="3">
    <source>
        <dbReference type="ARBA" id="ARBA00023242"/>
    </source>
</evidence>
<evidence type="ECO:0000256" key="5">
    <source>
        <dbReference type="SAM" id="MobiDB-lite"/>
    </source>
</evidence>
<feature type="region of interest" description="Disordered" evidence="5">
    <location>
        <begin position="852"/>
        <end position="880"/>
    </location>
</feature>
<dbReference type="OrthoDB" id="6159137at2759"/>
<feature type="region of interest" description="Disordered" evidence="5">
    <location>
        <begin position="919"/>
        <end position="957"/>
    </location>
</feature>
<dbReference type="Pfam" id="PF00076">
    <property type="entry name" value="RRM_1"/>
    <property type="match status" value="1"/>
</dbReference>
<dbReference type="GO" id="GO:0006606">
    <property type="term" value="P:protein import into nucleus"/>
    <property type="evidence" value="ECO:0007669"/>
    <property type="project" value="TreeGrafter"/>
</dbReference>
<evidence type="ECO:0000313" key="7">
    <source>
        <dbReference type="EMBL" id="PLW39110.1"/>
    </source>
</evidence>
<comment type="similarity">
    <text evidence="2">Belongs to the nucleoporin interacting component (NIC) family.</text>
</comment>
<feature type="region of interest" description="Disordered" evidence="5">
    <location>
        <begin position="987"/>
        <end position="1045"/>
    </location>
</feature>
<dbReference type="PANTHER" id="PTHR11225:SF4">
    <property type="entry name" value="NUCLEAR PORE COMPLEX PROTEIN NUP93"/>
    <property type="match status" value="1"/>
</dbReference>
<feature type="region of interest" description="Disordered" evidence="5">
    <location>
        <begin position="1219"/>
        <end position="1289"/>
    </location>
</feature>
<dbReference type="PROSITE" id="PS50102">
    <property type="entry name" value="RRM"/>
    <property type="match status" value="1"/>
</dbReference>
<dbReference type="Pfam" id="PF04097">
    <property type="entry name" value="Nic96"/>
    <property type="match status" value="1"/>
</dbReference>
<dbReference type="PANTHER" id="PTHR11225">
    <property type="entry name" value="NUCLEAR PORE COMPLEX PROTEIN NUP93 NUCLEOPORIN NUP93 DEAD EYE PROTEIN"/>
    <property type="match status" value="1"/>
</dbReference>
<feature type="compositionally biased region" description="Polar residues" evidence="5">
    <location>
        <begin position="670"/>
        <end position="695"/>
    </location>
</feature>
<evidence type="ECO:0000259" key="6">
    <source>
        <dbReference type="PROSITE" id="PS50102"/>
    </source>
</evidence>
<sequence>MALNLDSFDEQITKTIDSKSELDVKLKAICQQSILSSSSLICANSIEPFMTKCQNYLNLEATMFPSVPLNSSSTANPASSLNRHLGSQEWASPDHVLAVSHTFLSDLARGLNTFFNRIALYFHDNDHHDFNLTTLNGIASSVHPCIHPPVFQSPATMSTTSHLNPPQKTSHLNDNLITPLKQQAATRTTRQTNAKLPINQKTPPNIRSAHPSAIGATGNMPTISTANGKPLMYFRVLLMSGQFEKACLFLQQKPHFQVDAVHFAIALSYYGLLHISDSAPSSEGSASSPKGRSSSTSLPLVNFARLIYHYTRLFAKSAPEVAVQYLYLICLNADAPPPQLGQNQVTFCHTYIGDLAMETTSRKEILGDVRNDGTRIPGMIERDLSLIKLSNHREYLETIVKQAAERAFRERRLRDAICLFNIAEEYNWVIAVINIELASSLFQPGSKQASSRTNDDMNGSGAGPKGATVSLAASEDIVAVANNVLAHYDRTSTISSRITRKNRDTCALLLRLKTVVDLHEQGKNEQALTMLDSIDLLPTGNDLVQIIRKSETEVTGAPEPRGVINKAIATVRQVGNVPADSDGTNMPPLKKHSAANVAKAVLAAIKKAGGPTQQAGTNVDSPLVIYISGIGAAWIDARNCEVTGWDYALVPYVSLALPPSIATEKAASGSPETLNRLQQPPHPSASTQYHTNASPTEEGFGGGGPCLAIIVGPIVKASPDMDTLSTSGSISSFFSASFDCNVANSHPQQDAEVAERTVNPNIIRTPPVVNQYNLMTGLPPLPPESSTSASHSLPSLVNPNCTTLQTRYPADPFDRSHSSLTRIKALYLDSMSLIPFSGLLLTLAGDPQPRLGQGSSLFRPKPYSKPLSPPAGRKVSDSSRWSHDLFEDDSNLYGPKVRYQVNPSPNLISFGSPRPLPSLRPFGSTAIPPSTTSPLSTSLPAPSTKTNSLPTPAAQPVVSRECPAMKHLPQPPVVSSNSGISLLSRIQSSDTQKPLMASDSTLLHPSSSSGHPRPWKPSDASQITRPTPSPAAAHPEKKTHPAQNAKNQQALFDEAMAQYLNGPVILEVANLADGTSAKDVKTAFADFGEIQECSTEEGLRQANQPTLKARMIFTHKAQAEKAVDALNGALADGLPLAVKIGDAKPAKPSSDTAMKSANDDITMDDGKSPAIPTGQLRSEVVAQCDPCASIQVEPRPAAIYMVEQARPVVPNMLSRVQPLAAHPASSSSPTPSAYHHRQHHHHQSLFSAPRASSGAQIHPAASYPHFHHLPTRPQEYQRTSSLLTRIKPI</sequence>
<proteinExistence type="inferred from homology"/>
<organism evidence="7 8">
    <name type="scientific">Puccinia coronata f. sp. avenae</name>
    <dbReference type="NCBI Taxonomy" id="200324"/>
    <lineage>
        <taxon>Eukaryota</taxon>
        <taxon>Fungi</taxon>
        <taxon>Dikarya</taxon>
        <taxon>Basidiomycota</taxon>
        <taxon>Pucciniomycotina</taxon>
        <taxon>Pucciniomycetes</taxon>
        <taxon>Pucciniales</taxon>
        <taxon>Pucciniaceae</taxon>
        <taxon>Puccinia</taxon>
    </lineage>
</organism>
<feature type="region of interest" description="Disordered" evidence="5">
    <location>
        <begin position="446"/>
        <end position="466"/>
    </location>
</feature>
<dbReference type="InterPro" id="IPR012677">
    <property type="entry name" value="Nucleotide-bd_a/b_plait_sf"/>
</dbReference>
<feature type="region of interest" description="Disordered" evidence="5">
    <location>
        <begin position="665"/>
        <end position="698"/>
    </location>
</feature>
<feature type="compositionally biased region" description="Low complexity" evidence="5">
    <location>
        <begin position="924"/>
        <end position="944"/>
    </location>
</feature>
<dbReference type="CDD" id="cd00590">
    <property type="entry name" value="RRM_SF"/>
    <property type="match status" value="1"/>
</dbReference>
<dbReference type="EMBL" id="PGCJ01000198">
    <property type="protein sequence ID" value="PLW39110.1"/>
    <property type="molecule type" value="Genomic_DNA"/>
</dbReference>
<dbReference type="Proteomes" id="UP000235388">
    <property type="component" value="Unassembled WGS sequence"/>
</dbReference>
<evidence type="ECO:0000256" key="4">
    <source>
        <dbReference type="PROSITE-ProRule" id="PRU00176"/>
    </source>
</evidence>
<dbReference type="InterPro" id="IPR000504">
    <property type="entry name" value="RRM_dom"/>
</dbReference>
<reference evidence="7 8" key="1">
    <citation type="submission" date="2017-11" db="EMBL/GenBank/DDBJ databases">
        <title>De novo assembly and phasing of dikaryotic genomes from two isolates of Puccinia coronata f. sp. avenae, the causal agent of oat crown rust.</title>
        <authorList>
            <person name="Miller M.E."/>
            <person name="Zhang Y."/>
            <person name="Omidvar V."/>
            <person name="Sperschneider J."/>
            <person name="Schwessinger B."/>
            <person name="Raley C."/>
            <person name="Palmer J.M."/>
            <person name="Garnica D."/>
            <person name="Upadhyaya N."/>
            <person name="Rathjen J."/>
            <person name="Taylor J.M."/>
            <person name="Park R.F."/>
            <person name="Dodds P.N."/>
            <person name="Hirsch C.D."/>
            <person name="Kianian S.F."/>
            <person name="Figueroa M."/>
        </authorList>
    </citation>
    <scope>NUCLEOTIDE SEQUENCE [LARGE SCALE GENOMIC DNA]</scope>
    <source>
        <strain evidence="7">12NC29</strain>
    </source>
</reference>
<dbReference type="STRING" id="200324.A0A2N5UMW2"/>
<comment type="caution">
    <text evidence="7">The sequence shown here is derived from an EMBL/GenBank/DDBJ whole genome shotgun (WGS) entry which is preliminary data.</text>
</comment>
<keyword evidence="4" id="KW-0694">RNA-binding</keyword>
<dbReference type="Gene3D" id="3.30.70.330">
    <property type="match status" value="1"/>
</dbReference>
<feature type="compositionally biased region" description="Low complexity" evidence="5">
    <location>
        <begin position="998"/>
        <end position="1012"/>
    </location>
</feature>
<dbReference type="InterPro" id="IPR007231">
    <property type="entry name" value="Nucleoporin_int_Nup93/Nic96"/>
</dbReference>
<name>A0A2N5UMW2_9BASI</name>
<keyword evidence="3" id="KW-0539">Nucleus</keyword>
<evidence type="ECO:0000256" key="2">
    <source>
        <dbReference type="ARBA" id="ARBA00010186"/>
    </source>
</evidence>
<keyword evidence="8" id="KW-1185">Reference proteome</keyword>
<gene>
    <name evidence="7" type="ORF">PCANC_12596</name>
</gene>
<dbReference type="GO" id="GO:0016973">
    <property type="term" value="P:poly(A)+ mRNA export from nucleus"/>
    <property type="evidence" value="ECO:0007669"/>
    <property type="project" value="TreeGrafter"/>
</dbReference>
<feature type="compositionally biased region" description="Polar residues" evidence="5">
    <location>
        <begin position="1274"/>
        <end position="1283"/>
    </location>
</feature>
<feature type="domain" description="RRM" evidence="6">
    <location>
        <begin position="1064"/>
        <end position="1143"/>
    </location>
</feature>
<comment type="subcellular location">
    <subcellularLocation>
        <location evidence="1">Nucleus envelope</location>
    </subcellularLocation>
</comment>
<dbReference type="SUPFAM" id="SSF54928">
    <property type="entry name" value="RNA-binding domain, RBD"/>
    <property type="match status" value="1"/>
</dbReference>
<dbReference type="InterPro" id="IPR035979">
    <property type="entry name" value="RBD_domain_sf"/>
</dbReference>
<evidence type="ECO:0000256" key="1">
    <source>
        <dbReference type="ARBA" id="ARBA00004259"/>
    </source>
</evidence>
<feature type="compositionally biased region" description="Basic residues" evidence="5">
    <location>
        <begin position="1234"/>
        <end position="1243"/>
    </location>
</feature>
<evidence type="ECO:0000313" key="8">
    <source>
        <dbReference type="Proteomes" id="UP000235388"/>
    </source>
</evidence>
<protein>
    <recommendedName>
        <fullName evidence="6">RRM domain-containing protein</fullName>
    </recommendedName>
</protein>
<accession>A0A2N5UMW2</accession>